<dbReference type="EMBL" id="CAJNRD030001119">
    <property type="protein sequence ID" value="CAG5090047.1"/>
    <property type="molecule type" value="Genomic_DNA"/>
</dbReference>
<organism evidence="2 3">
    <name type="scientific">Cotesia congregata</name>
    <name type="common">Parasitoid wasp</name>
    <name type="synonym">Apanteles congregatus</name>
    <dbReference type="NCBI Taxonomy" id="51543"/>
    <lineage>
        <taxon>Eukaryota</taxon>
        <taxon>Metazoa</taxon>
        <taxon>Ecdysozoa</taxon>
        <taxon>Arthropoda</taxon>
        <taxon>Hexapoda</taxon>
        <taxon>Insecta</taxon>
        <taxon>Pterygota</taxon>
        <taxon>Neoptera</taxon>
        <taxon>Endopterygota</taxon>
        <taxon>Hymenoptera</taxon>
        <taxon>Apocrita</taxon>
        <taxon>Ichneumonoidea</taxon>
        <taxon>Braconidae</taxon>
        <taxon>Microgastrinae</taxon>
        <taxon>Cotesia</taxon>
    </lineage>
</organism>
<accession>A0A8J2MHX1</accession>
<evidence type="ECO:0000313" key="3">
    <source>
        <dbReference type="Proteomes" id="UP000786811"/>
    </source>
</evidence>
<dbReference type="Proteomes" id="UP000786811">
    <property type="component" value="Unassembled WGS sequence"/>
</dbReference>
<dbReference type="InterPro" id="IPR006149">
    <property type="entry name" value="EB_dom"/>
</dbReference>
<proteinExistence type="predicted"/>
<evidence type="ECO:0000313" key="2">
    <source>
        <dbReference type="EMBL" id="CAG5090047.1"/>
    </source>
</evidence>
<reference evidence="2" key="1">
    <citation type="submission" date="2021-04" db="EMBL/GenBank/DDBJ databases">
        <authorList>
            <person name="Chebbi M.A.C M."/>
        </authorList>
    </citation>
    <scope>NUCLEOTIDE SEQUENCE</scope>
</reference>
<gene>
    <name evidence="2" type="ORF">HICCMSTLAB_LOCUS5470</name>
</gene>
<evidence type="ECO:0000259" key="1">
    <source>
        <dbReference type="Pfam" id="PF01683"/>
    </source>
</evidence>
<keyword evidence="3" id="KW-1185">Reference proteome</keyword>
<dbReference type="PANTHER" id="PTHR39069:SF8">
    <property type="entry name" value="FI17111P1"/>
    <property type="match status" value="1"/>
</dbReference>
<dbReference type="Pfam" id="PF01683">
    <property type="entry name" value="EB"/>
    <property type="match status" value="1"/>
</dbReference>
<dbReference type="OrthoDB" id="504708at2759"/>
<dbReference type="AlphaFoldDB" id="A0A8J2MHX1"/>
<feature type="domain" description="EB" evidence="1">
    <location>
        <begin position="18"/>
        <end position="59"/>
    </location>
</feature>
<dbReference type="PANTHER" id="PTHR39069">
    <property type="entry name" value="ECDYSONE-INDUCIBLE GENE E1, ISOFORM A"/>
    <property type="match status" value="1"/>
</dbReference>
<protein>
    <recommendedName>
        <fullName evidence="1">EB domain-containing protein</fullName>
    </recommendedName>
</protein>
<sequence>MLPEEFFVASNAENISAYTANHIGDACQTDRHCSELSNTRCQGGKCTCKDGTYQKVERCFYPRMFMIERDYEATVLAFESSLKNCTSDSDCGNMPNLHCFQGKCVCSKGFQLQNNECQEMTKSTCSKHYQCSHGTIRYYLNTCRYFNEFFSSDDADKYTTEGWESDCWTDRDCRDMNNTVCFENRYVCKSGYRRNFLTDKCQELPDRTCDNDDKCLYDTEE</sequence>
<feature type="non-terminal residue" evidence="2">
    <location>
        <position position="1"/>
    </location>
</feature>
<name>A0A8J2MHX1_COTCN</name>
<comment type="caution">
    <text evidence="2">The sequence shown here is derived from an EMBL/GenBank/DDBJ whole genome shotgun (WGS) entry which is preliminary data.</text>
</comment>